<dbReference type="InterPro" id="IPR011055">
    <property type="entry name" value="Dup_hybrid_motif"/>
</dbReference>
<dbReference type="PANTHER" id="PTHR21666">
    <property type="entry name" value="PEPTIDASE-RELATED"/>
    <property type="match status" value="1"/>
</dbReference>
<feature type="domain" description="M23ase beta-sheet core" evidence="8">
    <location>
        <begin position="104"/>
        <end position="198"/>
    </location>
</feature>
<dbReference type="Gene3D" id="2.70.70.10">
    <property type="entry name" value="Glucose Permease (Domain IIA)"/>
    <property type="match status" value="1"/>
</dbReference>
<dbReference type="EMBL" id="QNBE01000061">
    <property type="protein sequence ID" value="RKX69900.1"/>
    <property type="molecule type" value="Genomic_DNA"/>
</dbReference>
<evidence type="ECO:0000256" key="6">
    <source>
        <dbReference type="ARBA" id="ARBA00023049"/>
    </source>
</evidence>
<evidence type="ECO:0000256" key="5">
    <source>
        <dbReference type="ARBA" id="ARBA00022833"/>
    </source>
</evidence>
<dbReference type="GO" id="GO:0006508">
    <property type="term" value="P:proteolysis"/>
    <property type="evidence" value="ECO:0007669"/>
    <property type="project" value="UniProtKB-KW"/>
</dbReference>
<keyword evidence="5" id="KW-0862">Zinc</keyword>
<accession>A0A660SIW5</accession>
<dbReference type="GO" id="GO:0046872">
    <property type="term" value="F:metal ion binding"/>
    <property type="evidence" value="ECO:0007669"/>
    <property type="project" value="UniProtKB-KW"/>
</dbReference>
<evidence type="ECO:0000256" key="4">
    <source>
        <dbReference type="ARBA" id="ARBA00022801"/>
    </source>
</evidence>
<evidence type="ECO:0000313" key="10">
    <source>
        <dbReference type="Proteomes" id="UP000268469"/>
    </source>
</evidence>
<feature type="coiled-coil region" evidence="7">
    <location>
        <begin position="4"/>
        <end position="69"/>
    </location>
</feature>
<evidence type="ECO:0000259" key="8">
    <source>
        <dbReference type="Pfam" id="PF01551"/>
    </source>
</evidence>
<sequence length="203" mass="22989">KDLLFELAETKRDKEAELANLKRMIEDKKELLASIRSEKRKGIQLERELKDAQARLERLIEDLIAKSRVAKIGPMAKNLTWPCKGKVISRFGRVRHPKYNTTTRNNGIDIRAEKGTPVYAITSGTVSYSGRFLGYGNIILIEHDNGFYSLYGHLDRIMVRLGDRVERGQQIGTVGETGSLSGPMLHFELRKGGKPVDPLVWLK</sequence>
<keyword evidence="2" id="KW-0645">Protease</keyword>
<dbReference type="AlphaFoldDB" id="A0A660SIW5"/>
<evidence type="ECO:0000256" key="3">
    <source>
        <dbReference type="ARBA" id="ARBA00022723"/>
    </source>
</evidence>
<evidence type="ECO:0000256" key="1">
    <source>
        <dbReference type="ARBA" id="ARBA00001947"/>
    </source>
</evidence>
<keyword evidence="6" id="KW-0482">Metalloprotease</keyword>
<name>A0A660SIW5_UNCW3</name>
<comment type="cofactor">
    <cofactor evidence="1">
        <name>Zn(2+)</name>
        <dbReference type="ChEBI" id="CHEBI:29105"/>
    </cofactor>
</comment>
<dbReference type="Pfam" id="PF01551">
    <property type="entry name" value="Peptidase_M23"/>
    <property type="match status" value="1"/>
</dbReference>
<feature type="non-terminal residue" evidence="9">
    <location>
        <position position="1"/>
    </location>
</feature>
<keyword evidence="7" id="KW-0175">Coiled coil</keyword>
<evidence type="ECO:0000313" key="9">
    <source>
        <dbReference type="EMBL" id="RKX69900.1"/>
    </source>
</evidence>
<keyword evidence="3" id="KW-0479">Metal-binding</keyword>
<proteinExistence type="predicted"/>
<dbReference type="SUPFAM" id="SSF51261">
    <property type="entry name" value="Duplicated hybrid motif"/>
    <property type="match status" value="1"/>
</dbReference>
<dbReference type="CDD" id="cd12797">
    <property type="entry name" value="M23_peptidase"/>
    <property type="match status" value="1"/>
</dbReference>
<reference evidence="9 10" key="1">
    <citation type="submission" date="2018-06" db="EMBL/GenBank/DDBJ databases">
        <title>Extensive metabolic versatility and redundancy in microbially diverse, dynamic hydrothermal sediments.</title>
        <authorList>
            <person name="Dombrowski N."/>
            <person name="Teske A."/>
            <person name="Baker B.J."/>
        </authorList>
    </citation>
    <scope>NUCLEOTIDE SEQUENCE [LARGE SCALE GENOMIC DNA]</scope>
    <source>
        <strain evidence="9">B36_G15</strain>
    </source>
</reference>
<dbReference type="InterPro" id="IPR050570">
    <property type="entry name" value="Cell_wall_metabolism_enzyme"/>
</dbReference>
<dbReference type="Proteomes" id="UP000268469">
    <property type="component" value="Unassembled WGS sequence"/>
</dbReference>
<dbReference type="InterPro" id="IPR016047">
    <property type="entry name" value="M23ase_b-sheet_dom"/>
</dbReference>
<gene>
    <name evidence="9" type="ORF">DRP53_06800</name>
</gene>
<evidence type="ECO:0000256" key="7">
    <source>
        <dbReference type="SAM" id="Coils"/>
    </source>
</evidence>
<evidence type="ECO:0000256" key="2">
    <source>
        <dbReference type="ARBA" id="ARBA00022670"/>
    </source>
</evidence>
<dbReference type="PANTHER" id="PTHR21666:SF288">
    <property type="entry name" value="CELL DIVISION PROTEIN YTFB"/>
    <property type="match status" value="1"/>
</dbReference>
<protein>
    <submittedName>
        <fullName evidence="9">Peptidase M23</fullName>
    </submittedName>
</protein>
<keyword evidence="4" id="KW-0378">Hydrolase</keyword>
<dbReference type="GO" id="GO:0004222">
    <property type="term" value="F:metalloendopeptidase activity"/>
    <property type="evidence" value="ECO:0007669"/>
    <property type="project" value="TreeGrafter"/>
</dbReference>
<comment type="caution">
    <text evidence="9">The sequence shown here is derived from an EMBL/GenBank/DDBJ whole genome shotgun (WGS) entry which is preliminary data.</text>
</comment>
<organism evidence="9 10">
    <name type="scientific">candidate division WOR-3 bacterium</name>
    <dbReference type="NCBI Taxonomy" id="2052148"/>
    <lineage>
        <taxon>Bacteria</taxon>
        <taxon>Bacteria division WOR-3</taxon>
    </lineage>
</organism>